<comment type="similarity">
    <text evidence="2">Belongs to the glycosyl hydrolase 13 family.</text>
</comment>
<dbReference type="InterPro" id="IPR013780">
    <property type="entry name" value="Glyco_hydro_b"/>
</dbReference>
<dbReference type="PANTHER" id="PTHR43447">
    <property type="entry name" value="ALPHA-AMYLASE"/>
    <property type="match status" value="1"/>
</dbReference>
<evidence type="ECO:0000256" key="3">
    <source>
        <dbReference type="ARBA" id="ARBA00012595"/>
    </source>
</evidence>
<evidence type="ECO:0000256" key="8">
    <source>
        <dbReference type="ARBA" id="ARBA00030238"/>
    </source>
</evidence>
<keyword evidence="4" id="KW-0479">Metal-binding</keyword>
<name>A0A7S0KQB5_9CHLO</name>
<dbReference type="SUPFAM" id="SSF51445">
    <property type="entry name" value="(Trans)glycosidases"/>
    <property type="match status" value="1"/>
</dbReference>
<feature type="region of interest" description="Disordered" evidence="9">
    <location>
        <begin position="26"/>
        <end position="74"/>
    </location>
</feature>
<evidence type="ECO:0000259" key="10">
    <source>
        <dbReference type="SMART" id="SM00642"/>
    </source>
</evidence>
<dbReference type="InterPro" id="IPR056301">
    <property type="entry name" value="GWD-like_N_Ig"/>
</dbReference>
<evidence type="ECO:0000256" key="7">
    <source>
        <dbReference type="ARBA" id="ARBA00023295"/>
    </source>
</evidence>
<dbReference type="InterPro" id="IPR012850">
    <property type="entry name" value="A-amylase_bs_C"/>
</dbReference>
<evidence type="ECO:0000256" key="2">
    <source>
        <dbReference type="ARBA" id="ARBA00008061"/>
    </source>
</evidence>
<gene>
    <name evidence="12" type="ORF">OMED0929_LOCUS6419</name>
</gene>
<dbReference type="EMBL" id="HBEW01007600">
    <property type="protein sequence ID" value="CAD8587385.1"/>
    <property type="molecule type" value="Transcribed_RNA"/>
</dbReference>
<keyword evidence="5" id="KW-0378">Hydrolase</keyword>
<organism evidence="12">
    <name type="scientific">Ostreococcus mediterraneus</name>
    <dbReference type="NCBI Taxonomy" id="1486918"/>
    <lineage>
        <taxon>Eukaryota</taxon>
        <taxon>Viridiplantae</taxon>
        <taxon>Chlorophyta</taxon>
        <taxon>Mamiellophyceae</taxon>
        <taxon>Mamiellales</taxon>
        <taxon>Bathycoccaceae</taxon>
        <taxon>Ostreococcus</taxon>
    </lineage>
</organism>
<evidence type="ECO:0000259" key="11">
    <source>
        <dbReference type="SMART" id="SM00810"/>
    </source>
</evidence>
<evidence type="ECO:0000313" key="12">
    <source>
        <dbReference type="EMBL" id="CAD8587385.1"/>
    </source>
</evidence>
<dbReference type="Pfam" id="PF23166">
    <property type="entry name" value="Ig_N_CWD1"/>
    <property type="match status" value="2"/>
</dbReference>
<evidence type="ECO:0000256" key="6">
    <source>
        <dbReference type="ARBA" id="ARBA00023277"/>
    </source>
</evidence>
<proteinExistence type="inferred from homology"/>
<dbReference type="SUPFAM" id="SSF51011">
    <property type="entry name" value="Glycosyl hydrolase domain"/>
    <property type="match status" value="1"/>
</dbReference>
<dbReference type="GO" id="GO:0004556">
    <property type="term" value="F:alpha-amylase activity"/>
    <property type="evidence" value="ECO:0007669"/>
    <property type="project" value="UniProtKB-EC"/>
</dbReference>
<dbReference type="InterPro" id="IPR017853">
    <property type="entry name" value="GH"/>
</dbReference>
<sequence length="1161" mass="127453">MLDGRATSSVGCSTAGVLTSSAMLAGGTSRAQSRLSSPTPQGTRGSGAGGRQRLDGKASSSSRPSSRSSSPARVFDARVMATAYRSGAGDGRSRAATRMRAGPWVGTSTTAGGNSRHLRGAGVKTRVLFGNDASAADIDDAIELEAPASVAKECFYEESYAATQRVRVANKLTMKVETNGVRYRVSVETDLASEHLLLHWGVAPTKEHWDQWMTPAENIRPPLTTETVGVCQTMFTQSQTGRMDEGKLNCVIEGNIIDGDYAINFVLFDKKLEQWLHQEKGGFFHVPLPQPPAPEFVTTTLSVVEEYEEEVEEIVYEEEEEDKPPTPAMAEDAVTVTTPDADETDGAVMFSFDEDEDATPSPDGLTSRVMAPPVDPQPLADKTDLGVFASGIQAMKKLLRGSTFDVEEVLAISETPTLIPLSAMDDVQATIEEKEEEIMPPVMNGPIEEPPVFEIEPVVEGPVAPPQPKTIKKMVKKSRTIQREVREALPVKLVEGSWVITNTIEEVVHNEKEVQYTIGALVEKDPKGGGVRLRVEAEVPWNLVLHWGIVPRGARADVWSLPPESWRPMGSSVYKDKACETPMKRFESSLYGLSTLNYVELELGNAPTAVRFVLKEANGTRWVDHNGDDFVIPMPEASAASSTLDAKSQQDMRDATDVAMAAVARAAEMNLNSIVEVADVAVLEPEVEKDVEVEVEVAPKPEISIMDDEDDEEEIVVAKAAPVIEGPELVEVDQAPDVVVAPPTPEPVPVPVKTASSRVTSAVGNGREVLLQGFNWESSKSPSSWYANVENLADTIGRIGFTVIWLPPPTDSVSLEGYMPRDYYDLNSRYGTVDELKSLIKALRRNGVMSLGDAVLNHRCAHSQGPEGLWNQFGGKLAWDARAIVADDPNFGGKGSPSDGDFFHAAPNVDHSQSFVKADLEEWMQWLQKEVGYDGWRLDYVRGFWGGHVKDYMEATQPGFAVGEFWDALDYKYDAPEYNQDAHRQRIVNWINAAGGLAGAFDVTTKGILHAVFERQEYWRLSDKAGKPPGVMGWWPSRAVTFVENHDTGSTQGHWRFPRGKELQGYAYILTHPGTPTVFWDHIFDNNWGHLHEPIERMISIRKESGVHCRSTVSIVRCEQSVYAAVIDDNLLMKIGPGEFHADGAWKVALSGQDFCIWTKK</sequence>
<comment type="catalytic activity">
    <reaction evidence="1">
        <text>Endohydrolysis of (1-&gt;4)-alpha-D-glucosidic linkages in polysaccharides containing three or more (1-&gt;4)-alpha-linked D-glucose units.</text>
        <dbReference type="EC" id="3.2.1.1"/>
    </reaction>
</comment>
<evidence type="ECO:0000256" key="9">
    <source>
        <dbReference type="SAM" id="MobiDB-lite"/>
    </source>
</evidence>
<dbReference type="AlphaFoldDB" id="A0A7S0KQB5"/>
<dbReference type="Pfam" id="PF07821">
    <property type="entry name" value="Alpha-amyl_C2"/>
    <property type="match status" value="1"/>
</dbReference>
<dbReference type="InterPro" id="IPR006047">
    <property type="entry name" value="GH13_cat_dom"/>
</dbReference>
<dbReference type="GO" id="GO:0005509">
    <property type="term" value="F:calcium ion binding"/>
    <property type="evidence" value="ECO:0007669"/>
    <property type="project" value="InterPro"/>
</dbReference>
<dbReference type="SMART" id="SM00810">
    <property type="entry name" value="Alpha-amyl_C2"/>
    <property type="match status" value="1"/>
</dbReference>
<evidence type="ECO:0000256" key="4">
    <source>
        <dbReference type="ARBA" id="ARBA00022723"/>
    </source>
</evidence>
<dbReference type="Gene3D" id="3.20.20.80">
    <property type="entry name" value="Glycosidases"/>
    <property type="match status" value="1"/>
</dbReference>
<evidence type="ECO:0000256" key="1">
    <source>
        <dbReference type="ARBA" id="ARBA00000548"/>
    </source>
</evidence>
<feature type="compositionally biased region" description="Polar residues" evidence="9">
    <location>
        <begin position="29"/>
        <end position="43"/>
    </location>
</feature>
<reference evidence="12" key="1">
    <citation type="submission" date="2021-01" db="EMBL/GenBank/DDBJ databases">
        <authorList>
            <person name="Corre E."/>
            <person name="Pelletier E."/>
            <person name="Niang G."/>
            <person name="Scheremetjew M."/>
            <person name="Finn R."/>
            <person name="Kale V."/>
            <person name="Holt S."/>
            <person name="Cochrane G."/>
            <person name="Meng A."/>
            <person name="Brown T."/>
            <person name="Cohen L."/>
        </authorList>
    </citation>
    <scope>NUCLEOTIDE SEQUENCE</scope>
    <source>
        <strain evidence="12">Clade-D-RCC2572</strain>
    </source>
</reference>
<keyword evidence="6" id="KW-0119">Carbohydrate metabolism</keyword>
<dbReference type="CDD" id="cd11314">
    <property type="entry name" value="AmyAc_arch_bac_plant_AmyA"/>
    <property type="match status" value="1"/>
</dbReference>
<feature type="domain" description="Glycosyl hydrolase family 13 catalytic" evidence="10">
    <location>
        <begin position="768"/>
        <end position="1102"/>
    </location>
</feature>
<accession>A0A7S0KQB5</accession>
<evidence type="ECO:0000256" key="5">
    <source>
        <dbReference type="ARBA" id="ARBA00022801"/>
    </source>
</evidence>
<dbReference type="Pfam" id="PF00128">
    <property type="entry name" value="Alpha-amylase"/>
    <property type="match status" value="1"/>
</dbReference>
<feature type="domain" description="Alpha-amylase C-terminal beta-sheet" evidence="11">
    <location>
        <begin position="1103"/>
        <end position="1160"/>
    </location>
</feature>
<dbReference type="Gene3D" id="2.60.40.1180">
    <property type="entry name" value="Golgi alpha-mannosidase II"/>
    <property type="match status" value="1"/>
</dbReference>
<dbReference type="GO" id="GO:0005975">
    <property type="term" value="P:carbohydrate metabolic process"/>
    <property type="evidence" value="ECO:0007669"/>
    <property type="project" value="InterPro"/>
</dbReference>
<keyword evidence="7" id="KW-0326">Glycosidase</keyword>
<protein>
    <recommendedName>
        <fullName evidence="3">alpha-amylase</fullName>
        <ecNumber evidence="3">3.2.1.1</ecNumber>
    </recommendedName>
    <alternativeName>
        <fullName evidence="8">1,4-alpha-D-glucan glucanohydrolase</fullName>
    </alternativeName>
</protein>
<dbReference type="SMART" id="SM00642">
    <property type="entry name" value="Aamy"/>
    <property type="match status" value="1"/>
</dbReference>
<dbReference type="EC" id="3.2.1.1" evidence="3"/>
<feature type="compositionally biased region" description="Low complexity" evidence="9">
    <location>
        <begin position="59"/>
        <end position="71"/>
    </location>
</feature>